<protein>
    <submittedName>
        <fullName evidence="2">Uncharacterized protein</fullName>
    </submittedName>
</protein>
<gene>
    <name evidence="2" type="ORF">PDE_05368</name>
</gene>
<accession>S8B6W1</accession>
<feature type="compositionally biased region" description="Basic and acidic residues" evidence="1">
    <location>
        <begin position="113"/>
        <end position="127"/>
    </location>
</feature>
<feature type="compositionally biased region" description="Basic and acidic residues" evidence="1">
    <location>
        <begin position="65"/>
        <end position="82"/>
    </location>
</feature>
<dbReference type="EMBL" id="KB644412">
    <property type="protein sequence ID" value="EPS30417.1"/>
    <property type="molecule type" value="Genomic_DNA"/>
</dbReference>
<name>S8B6W1_PENO1</name>
<dbReference type="Proteomes" id="UP000019376">
    <property type="component" value="Unassembled WGS sequence"/>
</dbReference>
<feature type="region of interest" description="Disordered" evidence="1">
    <location>
        <begin position="65"/>
        <end position="127"/>
    </location>
</feature>
<reference evidence="2 3" key="1">
    <citation type="journal article" date="2013" name="PLoS ONE">
        <title>Genomic and secretomic analyses reveal unique features of the lignocellulolytic enzyme system of Penicillium decumbens.</title>
        <authorList>
            <person name="Liu G."/>
            <person name="Zhang L."/>
            <person name="Wei X."/>
            <person name="Zou G."/>
            <person name="Qin Y."/>
            <person name="Ma L."/>
            <person name="Li J."/>
            <person name="Zheng H."/>
            <person name="Wang S."/>
            <person name="Wang C."/>
            <person name="Xun L."/>
            <person name="Zhao G.-P."/>
            <person name="Zhou Z."/>
            <person name="Qu Y."/>
        </authorList>
    </citation>
    <scope>NUCLEOTIDE SEQUENCE [LARGE SCALE GENOMIC DNA]</scope>
    <source>
        <strain evidence="3">114-2 / CGMCC 5302</strain>
    </source>
</reference>
<sequence length="145" mass="16286">MEDTSSPGARQYLFFLVSRESVVAIVRQCDSAPGRMGLSNRRRGSRKGWGRESFLRGIDANVAEKAEKKRKERDEGHKEVRKVNRYSNTDPAPSLDQVKKGVIDNGGVGARRRKEEKNGDWGGKERRVEELRLRSPMGEAACAGR</sequence>
<evidence type="ECO:0000256" key="1">
    <source>
        <dbReference type="SAM" id="MobiDB-lite"/>
    </source>
</evidence>
<organism evidence="2 3">
    <name type="scientific">Penicillium oxalicum (strain 114-2 / CGMCC 5302)</name>
    <name type="common">Penicillium decumbens</name>
    <dbReference type="NCBI Taxonomy" id="933388"/>
    <lineage>
        <taxon>Eukaryota</taxon>
        <taxon>Fungi</taxon>
        <taxon>Dikarya</taxon>
        <taxon>Ascomycota</taxon>
        <taxon>Pezizomycotina</taxon>
        <taxon>Eurotiomycetes</taxon>
        <taxon>Eurotiomycetidae</taxon>
        <taxon>Eurotiales</taxon>
        <taxon>Aspergillaceae</taxon>
        <taxon>Penicillium</taxon>
    </lineage>
</organism>
<evidence type="ECO:0000313" key="2">
    <source>
        <dbReference type="EMBL" id="EPS30417.1"/>
    </source>
</evidence>
<keyword evidence="3" id="KW-1185">Reference proteome</keyword>
<dbReference type="AlphaFoldDB" id="S8B6W1"/>
<dbReference type="HOGENOM" id="CLU_1787484_0_0_1"/>
<evidence type="ECO:0000313" key="3">
    <source>
        <dbReference type="Proteomes" id="UP000019376"/>
    </source>
</evidence>
<proteinExistence type="predicted"/>